<reference evidence="2 3" key="1">
    <citation type="submission" date="2016-07" db="EMBL/GenBank/DDBJ databases">
        <title>Pervasive Adenine N6-methylation of Active Genes in Fungi.</title>
        <authorList>
            <consortium name="DOE Joint Genome Institute"/>
            <person name="Mondo S.J."/>
            <person name="Dannebaum R.O."/>
            <person name="Kuo R.C."/>
            <person name="Labutti K."/>
            <person name="Haridas S."/>
            <person name="Kuo A."/>
            <person name="Salamov A."/>
            <person name="Ahrendt S.R."/>
            <person name="Lipzen A."/>
            <person name="Sullivan W."/>
            <person name="Andreopoulos W.B."/>
            <person name="Clum A."/>
            <person name="Lindquist E."/>
            <person name="Daum C."/>
            <person name="Ramamoorthy G.K."/>
            <person name="Gryganskyi A."/>
            <person name="Culley D."/>
            <person name="Magnuson J.K."/>
            <person name="James T.Y."/>
            <person name="O'Malley M.A."/>
            <person name="Stajich J.E."/>
            <person name="Spatafora J.W."/>
            <person name="Visel A."/>
            <person name="Grigoriev I.V."/>
        </authorList>
    </citation>
    <scope>NUCLEOTIDE SEQUENCE [LARGE SCALE GENOMIC DNA]</scope>
    <source>
        <strain evidence="2 3">PL171</strain>
    </source>
</reference>
<feature type="region of interest" description="Disordered" evidence="1">
    <location>
        <begin position="42"/>
        <end position="61"/>
    </location>
</feature>
<feature type="non-terminal residue" evidence="2">
    <location>
        <position position="1"/>
    </location>
</feature>
<protein>
    <submittedName>
        <fullName evidence="2">Uncharacterized protein</fullName>
    </submittedName>
</protein>
<sequence>NVPSSETSADLLPFELVIDIVSLTNPASSVAAVNRPLPPAWTCESPSQSPDSSRIASGGPMVPAARGSDPFKQVVPADLKVALCDTLVLRRPFVNWMFQRCSGWDDGDLEEELSKLDYVVHEDVPMRYLPESPLLDMLLLAIFFLRSFNVDMFSDTLTRLASKFPSLAASELPLKDWIALSLIIDASSMSFDLLELSAGANHPSISFSHFLLILATTQWSAPLASAVCSAFGTCPSSFTTWDFFRMDVFDSMLNQVEFLEDHFRSPRPMYRWLHCLLCTTCTVFLDLFFEHDSKYLHLLSRENHTWWTLGQRFIAYGIPEVGREYGLL</sequence>
<comment type="caution">
    <text evidence="2">The sequence shown here is derived from an EMBL/GenBank/DDBJ whole genome shotgun (WGS) entry which is preliminary data.</text>
</comment>
<evidence type="ECO:0000256" key="1">
    <source>
        <dbReference type="SAM" id="MobiDB-lite"/>
    </source>
</evidence>
<keyword evidence="3" id="KW-1185">Reference proteome</keyword>
<dbReference type="EMBL" id="MCFL01000054">
    <property type="protein sequence ID" value="ORZ31843.1"/>
    <property type="molecule type" value="Genomic_DNA"/>
</dbReference>
<dbReference type="AlphaFoldDB" id="A0A1Y2HDR7"/>
<name>A0A1Y2HDR7_9FUNG</name>
<evidence type="ECO:0000313" key="2">
    <source>
        <dbReference type="EMBL" id="ORZ31843.1"/>
    </source>
</evidence>
<feature type="compositionally biased region" description="Polar residues" evidence="1">
    <location>
        <begin position="44"/>
        <end position="55"/>
    </location>
</feature>
<gene>
    <name evidence="2" type="ORF">BCR44DRAFT_1441460</name>
</gene>
<evidence type="ECO:0000313" key="3">
    <source>
        <dbReference type="Proteomes" id="UP000193411"/>
    </source>
</evidence>
<accession>A0A1Y2HDR7</accession>
<proteinExistence type="predicted"/>
<dbReference type="Proteomes" id="UP000193411">
    <property type="component" value="Unassembled WGS sequence"/>
</dbReference>
<organism evidence="2 3">
    <name type="scientific">Catenaria anguillulae PL171</name>
    <dbReference type="NCBI Taxonomy" id="765915"/>
    <lineage>
        <taxon>Eukaryota</taxon>
        <taxon>Fungi</taxon>
        <taxon>Fungi incertae sedis</taxon>
        <taxon>Blastocladiomycota</taxon>
        <taxon>Blastocladiomycetes</taxon>
        <taxon>Blastocladiales</taxon>
        <taxon>Catenariaceae</taxon>
        <taxon>Catenaria</taxon>
    </lineage>
</organism>